<evidence type="ECO:0000256" key="6">
    <source>
        <dbReference type="ARBA" id="ARBA00022741"/>
    </source>
</evidence>
<sequence length="699" mass="76614">MPDLLLELFSEEIPARMQAKAADDLRRMVTDKLVAEGLVYEGAKAFATPRRLALTVHGIPARQPDLKTERRGPKMGAPDAAVQGFLKATGLNSLDEAKIQRDPKGDFYIALIEKPGRDAIDVLAEILPVIIRTFPWPKSMRWGARSGKPGSLSWVRPLHAITATFGPETEEPDVVKFSVDGIETGQTTYGHRFMAPAAISVRRFEDYEAKLKAAKVILDPQARKDIIFADAKELTFAQGFELVEDQVLLDEVSGLVEWPVVMMGSFEPEYLAIPEEVIRATIRNNQKCFVVRDSKTGKLTNKFVLTANIEAADGGKTIVSGNERVIRPRLSDAKFFYETDLKTKLEDRLPKFEQIVFHEKLGTQAARIKRIERLAAEIAPLVGADVAKATRAAHLAKADLLTEVVGEFPEVQGLMGKYYALAQGEDASVAAACEEHYKPQGPTDRVPTDPVSVAVALADKIDTLVGFWAIDEKPTGSKDPYALRRAALGVIRLIAENNLRLSLMKVAASALAGLSVKSADVEKLPSDLLAFFADRLKVQLREQGARHDLVDAVFALGGQDDLLMIVRRVEALGKFLESDDGKNLLAGIKRASNILGIEEKKDKRAFDGAPDAALYGLDEEKALAKAIGEVQAEASAAVAREDFAAAMSAMAKLRPPVDAFFDKVRVNDDDPKVRENRLKLLNEIRSATRAVADFSKIQD</sequence>
<evidence type="ECO:0000256" key="2">
    <source>
        <dbReference type="ARBA" id="ARBA00008226"/>
    </source>
</evidence>
<dbReference type="InterPro" id="IPR015944">
    <property type="entry name" value="Gly-tRNA-synth_bsu"/>
</dbReference>
<evidence type="ECO:0000256" key="11">
    <source>
        <dbReference type="HAMAP-Rule" id="MF_00255"/>
    </source>
</evidence>
<feature type="domain" description="DALR anticodon binding" evidence="12">
    <location>
        <begin position="588"/>
        <end position="686"/>
    </location>
</feature>
<dbReference type="InterPro" id="IPR006194">
    <property type="entry name" value="Gly-tRNA-synth_heterodimer"/>
</dbReference>
<dbReference type="GO" id="GO:0006426">
    <property type="term" value="P:glycyl-tRNA aminoacylation"/>
    <property type="evidence" value="ECO:0007669"/>
    <property type="project" value="UniProtKB-UniRule"/>
</dbReference>
<evidence type="ECO:0000256" key="8">
    <source>
        <dbReference type="ARBA" id="ARBA00022917"/>
    </source>
</evidence>
<keyword evidence="8 11" id="KW-0648">Protein biosynthesis</keyword>
<accession>A0A0A3XKM7</accession>
<dbReference type="GO" id="GO:0006420">
    <property type="term" value="P:arginyl-tRNA aminoacylation"/>
    <property type="evidence" value="ECO:0007669"/>
    <property type="project" value="InterPro"/>
</dbReference>
<dbReference type="AlphaFoldDB" id="A0A0A3XKM7"/>
<comment type="caution">
    <text evidence="13">The sequence shown here is derived from an EMBL/GenBank/DDBJ whole genome shotgun (WGS) entry which is preliminary data.</text>
</comment>
<comment type="catalytic activity">
    <reaction evidence="10 11">
        <text>tRNA(Gly) + glycine + ATP = glycyl-tRNA(Gly) + AMP + diphosphate</text>
        <dbReference type="Rhea" id="RHEA:16013"/>
        <dbReference type="Rhea" id="RHEA-COMP:9664"/>
        <dbReference type="Rhea" id="RHEA-COMP:9683"/>
        <dbReference type="ChEBI" id="CHEBI:30616"/>
        <dbReference type="ChEBI" id="CHEBI:33019"/>
        <dbReference type="ChEBI" id="CHEBI:57305"/>
        <dbReference type="ChEBI" id="CHEBI:78442"/>
        <dbReference type="ChEBI" id="CHEBI:78522"/>
        <dbReference type="ChEBI" id="CHEBI:456215"/>
        <dbReference type="EC" id="6.1.1.14"/>
    </reaction>
</comment>
<dbReference type="GO" id="GO:0005524">
    <property type="term" value="F:ATP binding"/>
    <property type="evidence" value="ECO:0007669"/>
    <property type="project" value="UniProtKB-UniRule"/>
</dbReference>
<evidence type="ECO:0000256" key="9">
    <source>
        <dbReference type="ARBA" id="ARBA00023146"/>
    </source>
</evidence>
<keyword evidence="6 11" id="KW-0547">Nucleotide-binding</keyword>
<dbReference type="RefSeq" id="WP_041960404.1">
    <property type="nucleotide sequence ID" value="NZ_JRPN01000040.1"/>
</dbReference>
<dbReference type="EMBL" id="JRPN01000040">
    <property type="protein sequence ID" value="KGT73819.1"/>
    <property type="molecule type" value="Genomic_DNA"/>
</dbReference>
<dbReference type="NCBIfam" id="TIGR00211">
    <property type="entry name" value="glyS"/>
    <property type="match status" value="1"/>
</dbReference>
<dbReference type="Pfam" id="PF02092">
    <property type="entry name" value="tRNA_synt_2f"/>
    <property type="match status" value="1"/>
</dbReference>
<name>A0A0A3XKM7_BRAJP</name>
<evidence type="ECO:0000256" key="7">
    <source>
        <dbReference type="ARBA" id="ARBA00022840"/>
    </source>
</evidence>
<evidence type="ECO:0000256" key="5">
    <source>
        <dbReference type="ARBA" id="ARBA00022598"/>
    </source>
</evidence>
<dbReference type="Pfam" id="PF05746">
    <property type="entry name" value="DALR_1"/>
    <property type="match status" value="1"/>
</dbReference>
<proteinExistence type="inferred from homology"/>
<dbReference type="GO" id="GO:0004820">
    <property type="term" value="F:glycine-tRNA ligase activity"/>
    <property type="evidence" value="ECO:0007669"/>
    <property type="project" value="UniProtKB-UniRule"/>
</dbReference>
<dbReference type="EC" id="6.1.1.14" evidence="11"/>
<dbReference type="GO" id="GO:0004814">
    <property type="term" value="F:arginine-tRNA ligase activity"/>
    <property type="evidence" value="ECO:0007669"/>
    <property type="project" value="InterPro"/>
</dbReference>
<gene>
    <name evidence="11" type="primary">glyS</name>
    <name evidence="13" type="ORF">MA20_42215</name>
</gene>
<dbReference type="PRINTS" id="PR01045">
    <property type="entry name" value="TRNASYNTHGB"/>
</dbReference>
<evidence type="ECO:0000256" key="4">
    <source>
        <dbReference type="ARBA" id="ARBA00022490"/>
    </source>
</evidence>
<dbReference type="HAMAP" id="MF_00255">
    <property type="entry name" value="Gly_tRNA_synth_beta"/>
    <property type="match status" value="1"/>
</dbReference>
<evidence type="ECO:0000313" key="14">
    <source>
        <dbReference type="Proteomes" id="UP000030377"/>
    </source>
</evidence>
<dbReference type="eggNOG" id="COG0751">
    <property type="taxonomic scope" value="Bacteria"/>
</dbReference>
<evidence type="ECO:0000256" key="3">
    <source>
        <dbReference type="ARBA" id="ARBA00011209"/>
    </source>
</evidence>
<evidence type="ECO:0000256" key="10">
    <source>
        <dbReference type="ARBA" id="ARBA00047937"/>
    </source>
</evidence>
<evidence type="ECO:0000259" key="12">
    <source>
        <dbReference type="Pfam" id="PF05746"/>
    </source>
</evidence>
<dbReference type="PANTHER" id="PTHR30075">
    <property type="entry name" value="GLYCYL-TRNA SYNTHETASE"/>
    <property type="match status" value="1"/>
</dbReference>
<dbReference type="STRING" id="375.BKD09_RS38260"/>
<keyword evidence="9 11" id="KW-0030">Aminoacyl-tRNA synthetase</keyword>
<dbReference type="PANTHER" id="PTHR30075:SF2">
    <property type="entry name" value="GLYCINE--TRNA LIGASE, CHLOROPLASTIC_MITOCHONDRIAL 2"/>
    <property type="match status" value="1"/>
</dbReference>
<dbReference type="Proteomes" id="UP000030377">
    <property type="component" value="Unassembled WGS sequence"/>
</dbReference>
<keyword evidence="5 11" id="KW-0436">Ligase</keyword>
<evidence type="ECO:0000256" key="1">
    <source>
        <dbReference type="ARBA" id="ARBA00004496"/>
    </source>
</evidence>
<dbReference type="SUPFAM" id="SSF109604">
    <property type="entry name" value="HD-domain/PDEase-like"/>
    <property type="match status" value="1"/>
</dbReference>
<reference evidence="13 14" key="1">
    <citation type="submission" date="2014-09" db="EMBL/GenBank/DDBJ databases">
        <title>Draft genome of Bradyrhizobium japonicum Is-34.</title>
        <authorList>
            <person name="Tsurumaru H."/>
            <person name="Yamakawa T."/>
            <person name="Hashimoto S."/>
            <person name="Okizaki K."/>
            <person name="Kanesaki Y."/>
            <person name="Yoshikawa H."/>
            <person name="Yajima S."/>
        </authorList>
    </citation>
    <scope>NUCLEOTIDE SEQUENCE [LARGE SCALE GENOMIC DNA]</scope>
    <source>
        <strain evidence="13 14">Is-34</strain>
    </source>
</reference>
<dbReference type="InterPro" id="IPR008909">
    <property type="entry name" value="DALR_anticod-bd"/>
</dbReference>
<dbReference type="GO" id="GO:0005829">
    <property type="term" value="C:cytosol"/>
    <property type="evidence" value="ECO:0007669"/>
    <property type="project" value="TreeGrafter"/>
</dbReference>
<comment type="subcellular location">
    <subcellularLocation>
        <location evidence="1 11">Cytoplasm</location>
    </subcellularLocation>
</comment>
<protein>
    <recommendedName>
        <fullName evidence="11">Glycine--tRNA ligase beta subunit</fullName>
        <ecNumber evidence="11">6.1.1.14</ecNumber>
    </recommendedName>
    <alternativeName>
        <fullName evidence="11">Glycyl-tRNA synthetase beta subunit</fullName>
        <shortName evidence="11">GlyRS</shortName>
    </alternativeName>
</protein>
<dbReference type="PROSITE" id="PS50861">
    <property type="entry name" value="AA_TRNA_LIGASE_II_GLYAB"/>
    <property type="match status" value="1"/>
</dbReference>
<comment type="subunit">
    <text evidence="3 11">Tetramer of two alpha and two beta subunits.</text>
</comment>
<keyword evidence="7 11" id="KW-0067">ATP-binding</keyword>
<evidence type="ECO:0000313" key="13">
    <source>
        <dbReference type="EMBL" id="KGT73819.1"/>
    </source>
</evidence>
<comment type="similarity">
    <text evidence="2 11">Belongs to the class-II aminoacyl-tRNA synthetase family.</text>
</comment>
<keyword evidence="4 11" id="KW-0963">Cytoplasm</keyword>
<organism evidence="13 14">
    <name type="scientific">Bradyrhizobium japonicum</name>
    <dbReference type="NCBI Taxonomy" id="375"/>
    <lineage>
        <taxon>Bacteria</taxon>
        <taxon>Pseudomonadati</taxon>
        <taxon>Pseudomonadota</taxon>
        <taxon>Alphaproteobacteria</taxon>
        <taxon>Hyphomicrobiales</taxon>
        <taxon>Nitrobacteraceae</taxon>
        <taxon>Bradyrhizobium</taxon>
    </lineage>
</organism>